<dbReference type="InterPro" id="IPR009609">
    <property type="entry name" value="Phosphonate_metab_PhnG"/>
</dbReference>
<dbReference type="Proteomes" id="UP000203589">
    <property type="component" value="Chromosome"/>
</dbReference>
<keyword evidence="1" id="KW-0808">Transferase</keyword>
<sequence>MTDEPARKDWMSLLAKSRPAALEALWQDRQVPRFTWLRAPEIGAAMVRGRMGGTGAPFNLGEMTVTRCSLQLDDGTVGHGYVQGRDKPHAERAALIDALMQTDAATQVQTEVLVPLRAQAAARAEGRAAKAAATKVEFFTLVRGED</sequence>
<dbReference type="Pfam" id="PF06754">
    <property type="entry name" value="PhnG"/>
    <property type="match status" value="1"/>
</dbReference>
<proteinExistence type="predicted"/>
<protein>
    <submittedName>
        <fullName evidence="1">Alpha-D-ribose 1-methylphosphonate 5-triphosphate synthase subunit PhnG</fullName>
        <ecNumber evidence="1">2.7.8.37</ecNumber>
    </submittedName>
</protein>
<dbReference type="KEGG" id="aht:ANTHELSMS3_00443"/>
<dbReference type="NCBIfam" id="TIGR03293">
    <property type="entry name" value="PhnG_redo"/>
    <property type="match status" value="1"/>
</dbReference>
<keyword evidence="2" id="KW-1185">Reference proteome</keyword>
<evidence type="ECO:0000313" key="2">
    <source>
        <dbReference type="Proteomes" id="UP000203589"/>
    </source>
</evidence>
<accession>A0A222DZ25</accession>
<dbReference type="AlphaFoldDB" id="A0A222DZ25"/>
<dbReference type="GO" id="GO:0019634">
    <property type="term" value="P:organic phosphonate metabolic process"/>
    <property type="evidence" value="ECO:0007669"/>
    <property type="project" value="InterPro"/>
</dbReference>
<dbReference type="RefSeq" id="WP_094033450.1">
    <property type="nucleotide sequence ID" value="NZ_CP022540.1"/>
</dbReference>
<reference evidence="1 2" key="1">
    <citation type="submission" date="2017-07" db="EMBL/GenBank/DDBJ databases">
        <title>Genome Sequence of Antarctobacter heliothermus Strain SMS3 Isolated from a culture of the Diatom Skeletonema marinoi.</title>
        <authorList>
            <person name="Topel M."/>
            <person name="Pinder M.I.M."/>
            <person name="Johansson O.N."/>
            <person name="Kourtchenko O."/>
            <person name="Godhe A."/>
            <person name="Clarke A.K."/>
        </authorList>
    </citation>
    <scope>NUCLEOTIDE SEQUENCE [LARGE SCALE GENOMIC DNA]</scope>
    <source>
        <strain evidence="1 2">SMS3</strain>
    </source>
</reference>
<gene>
    <name evidence="1" type="primary">phnG</name>
    <name evidence="1" type="ORF">ANTHELSMS3_00443</name>
</gene>
<dbReference type="EC" id="2.7.8.37" evidence="1"/>
<organism evidence="1 2">
    <name type="scientific">Antarctobacter heliothermus</name>
    <dbReference type="NCBI Taxonomy" id="74033"/>
    <lineage>
        <taxon>Bacteria</taxon>
        <taxon>Pseudomonadati</taxon>
        <taxon>Pseudomonadota</taxon>
        <taxon>Alphaproteobacteria</taxon>
        <taxon>Rhodobacterales</taxon>
        <taxon>Roseobacteraceae</taxon>
        <taxon>Antarctobacter</taxon>
    </lineage>
</organism>
<dbReference type="OrthoDB" id="530475at2"/>
<name>A0A222DZ25_9RHOB</name>
<dbReference type="EMBL" id="CP022540">
    <property type="protein sequence ID" value="ASP19163.1"/>
    <property type="molecule type" value="Genomic_DNA"/>
</dbReference>
<dbReference type="GO" id="GO:0015716">
    <property type="term" value="P:organic phosphonate transport"/>
    <property type="evidence" value="ECO:0007669"/>
    <property type="project" value="InterPro"/>
</dbReference>
<dbReference type="GO" id="GO:0061693">
    <property type="term" value="F:alpha-D-ribose 1-methylphosphonate 5-triphosphate synthase activity"/>
    <property type="evidence" value="ECO:0007669"/>
    <property type="project" value="UniProtKB-EC"/>
</dbReference>
<evidence type="ECO:0000313" key="1">
    <source>
        <dbReference type="EMBL" id="ASP19163.1"/>
    </source>
</evidence>